<feature type="transmembrane region" description="Helical" evidence="1">
    <location>
        <begin position="66"/>
        <end position="88"/>
    </location>
</feature>
<keyword evidence="3" id="KW-1185">Reference proteome</keyword>
<name>A0A428MNY8_9BACT</name>
<gene>
    <name evidence="2" type="ORF">EDE15_4165</name>
</gene>
<comment type="caution">
    <text evidence="2">The sequence shown here is derived from an EMBL/GenBank/DDBJ whole genome shotgun (WGS) entry which is preliminary data.</text>
</comment>
<keyword evidence="1" id="KW-0812">Transmembrane</keyword>
<protein>
    <submittedName>
        <fullName evidence="2">Uncharacterized protein</fullName>
    </submittedName>
</protein>
<feature type="transmembrane region" description="Helical" evidence="1">
    <location>
        <begin position="38"/>
        <end position="60"/>
    </location>
</feature>
<proteinExistence type="predicted"/>
<dbReference type="Proteomes" id="UP000269669">
    <property type="component" value="Unassembled WGS sequence"/>
</dbReference>
<evidence type="ECO:0000256" key="1">
    <source>
        <dbReference type="SAM" id="Phobius"/>
    </source>
</evidence>
<accession>A0A428MNY8</accession>
<feature type="transmembrane region" description="Helical" evidence="1">
    <location>
        <begin position="6"/>
        <end position="31"/>
    </location>
</feature>
<keyword evidence="1" id="KW-1133">Transmembrane helix</keyword>
<keyword evidence="1" id="KW-0472">Membrane</keyword>
<evidence type="ECO:0000313" key="2">
    <source>
        <dbReference type="EMBL" id="RSL18575.1"/>
    </source>
</evidence>
<dbReference type="EMBL" id="RSDW01000001">
    <property type="protein sequence ID" value="RSL18575.1"/>
    <property type="molecule type" value="Genomic_DNA"/>
</dbReference>
<evidence type="ECO:0000313" key="3">
    <source>
        <dbReference type="Proteomes" id="UP000269669"/>
    </source>
</evidence>
<organism evidence="2 3">
    <name type="scientific">Edaphobacter aggregans</name>
    <dbReference type="NCBI Taxonomy" id="570835"/>
    <lineage>
        <taxon>Bacteria</taxon>
        <taxon>Pseudomonadati</taxon>
        <taxon>Acidobacteriota</taxon>
        <taxon>Terriglobia</taxon>
        <taxon>Terriglobales</taxon>
        <taxon>Acidobacteriaceae</taxon>
        <taxon>Edaphobacter</taxon>
    </lineage>
</organism>
<dbReference type="AlphaFoldDB" id="A0A428MNY8"/>
<reference evidence="2 3" key="1">
    <citation type="submission" date="2018-12" db="EMBL/GenBank/DDBJ databases">
        <title>Sequencing of bacterial isolates from soil warming experiment in Harvard Forest, Massachusetts, USA.</title>
        <authorList>
            <person name="Deangelis K."/>
        </authorList>
    </citation>
    <scope>NUCLEOTIDE SEQUENCE [LARGE SCALE GENOMIC DNA]</scope>
    <source>
        <strain evidence="2 3">EB153</strain>
    </source>
</reference>
<sequence length="96" mass="10523">MSNSRISVLVPQIVLFAVSVLMLLQGVGFVLHHQLSRALLGAGLFLLLPCLLVAGCAWGLRKLWLLIGRACMFLIATGAPLRSIRALLRHKRQVQP</sequence>